<dbReference type="InterPro" id="IPR041078">
    <property type="entry name" value="Plavaka"/>
</dbReference>
<dbReference type="InterPro" id="IPR049233">
    <property type="entry name" value="DUF6830"/>
</dbReference>
<dbReference type="Proteomes" id="UP000054538">
    <property type="component" value="Unassembled WGS sequence"/>
</dbReference>
<protein>
    <recommendedName>
        <fullName evidence="1">DUF6830 domain-containing protein</fullName>
    </recommendedName>
</protein>
<dbReference type="InParanoid" id="A0A0D0DTV5"/>
<reference evidence="2 3" key="1">
    <citation type="submission" date="2014-04" db="EMBL/GenBank/DDBJ databases">
        <authorList>
            <consortium name="DOE Joint Genome Institute"/>
            <person name="Kuo A."/>
            <person name="Kohler A."/>
            <person name="Jargeat P."/>
            <person name="Nagy L.G."/>
            <person name="Floudas D."/>
            <person name="Copeland A."/>
            <person name="Barry K.W."/>
            <person name="Cichocki N."/>
            <person name="Veneault-Fourrey C."/>
            <person name="LaButti K."/>
            <person name="Lindquist E.A."/>
            <person name="Lipzen A."/>
            <person name="Lundell T."/>
            <person name="Morin E."/>
            <person name="Murat C."/>
            <person name="Sun H."/>
            <person name="Tunlid A."/>
            <person name="Henrissat B."/>
            <person name="Grigoriev I.V."/>
            <person name="Hibbett D.S."/>
            <person name="Martin F."/>
            <person name="Nordberg H.P."/>
            <person name="Cantor M.N."/>
            <person name="Hua S.X."/>
        </authorList>
    </citation>
    <scope>NUCLEOTIDE SEQUENCE [LARGE SCALE GENOMIC DNA]</scope>
    <source>
        <strain evidence="2 3">Ve08.2h10</strain>
    </source>
</reference>
<sequence>RLQNPYYPFADRGEWGLGKYLCENLNRGQITRFLKLEWFKTRDKPVFKSVDELFSWTDSLPKGPRWHCTKIEMEGYVTVHPVFLLWRDAWEVTQVVFGNPVFHHHMSYDPHKVFAGTDREYGEWMSSERAYKIQDQLPTGAMIVPIILASDKTPVTQQTGNLEMHPLFLTLGNIQSDVRMKVTTHAWSCIAYMPIAQFVAHGDYASILQARLWHWCMDIVCGGLKRVAARGEFMVDPAGYLRYCFTPLVGYLADLPEQLMIACIAQSTSPLAQHVDPWKVREFQGGAKAINLSGVHLPFWRDWRFGNPVYFLTPEILHTLHKFFFDHILKWCKEGLGQDELDSRYTSQHRRVGTRHFTNRVSHIKQMTGQEHWDLQRTIVASIAGPVSSDFVHAIRALINFIYKAQAPTFTDVSITSMVESLAEFHLHKDSIISAGLRRGASGPINHFEIPKLELFHSFASAIRNIGSLIQFTADVSERLLITHCKNPFERTSHQRNTFMQQIVRVLDREETMRQFDLCALLCDHRLELTNIIDEEFDEMVDIDPTLGWILRVSPEDHTSFATNNRPIRNHFLKGIILDDAQAAAHVNIVPTQRNRSQQWVTANYRLPEFAATLHHFLCSVNRPSFTQSPLNIWISFRLQLLSRFQTRKIMPSQLIQALPPSAQMPLGKCDTVLIHPSDPNYLLPCVAQVRLVFRLSDSKNTPLTEPLKIPLLYVQFFEVTQLPDDHTRMYKVKRSYRCGPDGSVIRVGGVIPITEVTHAVELIPVYGRRHNRAATAEVSLEMYDEFYINNYSDKEWYHTISENYL</sequence>
<accession>A0A0D0DTV5</accession>
<organism evidence="2 3">
    <name type="scientific">Paxillus rubicundulus Ve08.2h10</name>
    <dbReference type="NCBI Taxonomy" id="930991"/>
    <lineage>
        <taxon>Eukaryota</taxon>
        <taxon>Fungi</taxon>
        <taxon>Dikarya</taxon>
        <taxon>Basidiomycota</taxon>
        <taxon>Agaricomycotina</taxon>
        <taxon>Agaricomycetes</taxon>
        <taxon>Agaricomycetidae</taxon>
        <taxon>Boletales</taxon>
        <taxon>Paxilineae</taxon>
        <taxon>Paxillaceae</taxon>
        <taxon>Paxillus</taxon>
    </lineage>
</organism>
<name>A0A0D0DTV5_9AGAM</name>
<gene>
    <name evidence="2" type="ORF">PAXRUDRAFT_136264</name>
</gene>
<proteinExistence type="predicted"/>
<dbReference type="Pfam" id="PF20722">
    <property type="entry name" value="DUF6830"/>
    <property type="match status" value="1"/>
</dbReference>
<dbReference type="AlphaFoldDB" id="A0A0D0DTV5"/>
<feature type="non-terminal residue" evidence="2">
    <location>
        <position position="806"/>
    </location>
</feature>
<feature type="domain" description="DUF6830" evidence="1">
    <location>
        <begin position="619"/>
        <end position="678"/>
    </location>
</feature>
<dbReference type="Pfam" id="PF18759">
    <property type="entry name" value="Plavaka"/>
    <property type="match status" value="2"/>
</dbReference>
<dbReference type="EMBL" id="KN824935">
    <property type="protein sequence ID" value="KIK97443.1"/>
    <property type="molecule type" value="Genomic_DNA"/>
</dbReference>
<feature type="non-terminal residue" evidence="2">
    <location>
        <position position="1"/>
    </location>
</feature>
<dbReference type="OrthoDB" id="2576233at2759"/>
<evidence type="ECO:0000313" key="3">
    <source>
        <dbReference type="Proteomes" id="UP000054538"/>
    </source>
</evidence>
<reference evidence="3" key="2">
    <citation type="submission" date="2015-01" db="EMBL/GenBank/DDBJ databases">
        <title>Evolutionary Origins and Diversification of the Mycorrhizal Mutualists.</title>
        <authorList>
            <consortium name="DOE Joint Genome Institute"/>
            <consortium name="Mycorrhizal Genomics Consortium"/>
            <person name="Kohler A."/>
            <person name="Kuo A."/>
            <person name="Nagy L.G."/>
            <person name="Floudas D."/>
            <person name="Copeland A."/>
            <person name="Barry K.W."/>
            <person name="Cichocki N."/>
            <person name="Veneault-Fourrey C."/>
            <person name="LaButti K."/>
            <person name="Lindquist E.A."/>
            <person name="Lipzen A."/>
            <person name="Lundell T."/>
            <person name="Morin E."/>
            <person name="Murat C."/>
            <person name="Riley R."/>
            <person name="Ohm R."/>
            <person name="Sun H."/>
            <person name="Tunlid A."/>
            <person name="Henrissat B."/>
            <person name="Grigoriev I.V."/>
            <person name="Hibbett D.S."/>
            <person name="Martin F."/>
        </authorList>
    </citation>
    <scope>NUCLEOTIDE SEQUENCE [LARGE SCALE GENOMIC DNA]</scope>
    <source>
        <strain evidence="3">Ve08.2h10</strain>
    </source>
</reference>
<dbReference type="HOGENOM" id="CLU_006344_10_2_1"/>
<evidence type="ECO:0000313" key="2">
    <source>
        <dbReference type="EMBL" id="KIK97443.1"/>
    </source>
</evidence>
<evidence type="ECO:0000259" key="1">
    <source>
        <dbReference type="Pfam" id="PF20722"/>
    </source>
</evidence>
<keyword evidence="3" id="KW-1185">Reference proteome</keyword>